<dbReference type="InterPro" id="IPR016181">
    <property type="entry name" value="Acyl_CoA_acyltransferase"/>
</dbReference>
<feature type="domain" description="N-acetyltransferase" evidence="3">
    <location>
        <begin position="177"/>
        <end position="327"/>
    </location>
</feature>
<dbReference type="Gene3D" id="3.40.630.30">
    <property type="match status" value="1"/>
</dbReference>
<feature type="domain" description="N-acetyltransferase" evidence="3">
    <location>
        <begin position="2"/>
        <end position="173"/>
    </location>
</feature>
<dbReference type="InterPro" id="IPR000182">
    <property type="entry name" value="GNAT_dom"/>
</dbReference>
<dbReference type="SUPFAM" id="SSF55729">
    <property type="entry name" value="Acyl-CoA N-acyltransferases (Nat)"/>
    <property type="match status" value="2"/>
</dbReference>
<keyword evidence="1 4" id="KW-0808">Transferase</keyword>
<dbReference type="CDD" id="cd04301">
    <property type="entry name" value="NAT_SF"/>
    <property type="match status" value="1"/>
</dbReference>
<dbReference type="InterPro" id="IPR050832">
    <property type="entry name" value="Bact_Acetyltransf"/>
</dbReference>
<dbReference type="Pfam" id="PF00583">
    <property type="entry name" value="Acetyltransf_1"/>
    <property type="match status" value="1"/>
</dbReference>
<name>A0ABU9DU85_9BACL</name>
<organism evidence="4 5">
    <name type="scientific">Paenibacillus filicis</name>
    <dbReference type="NCBI Taxonomy" id="669464"/>
    <lineage>
        <taxon>Bacteria</taxon>
        <taxon>Bacillati</taxon>
        <taxon>Bacillota</taxon>
        <taxon>Bacilli</taxon>
        <taxon>Bacillales</taxon>
        <taxon>Paenibacillaceae</taxon>
        <taxon>Paenibacillus</taxon>
    </lineage>
</organism>
<dbReference type="EMBL" id="JBBPCC010000024">
    <property type="protein sequence ID" value="MEK8131806.1"/>
    <property type="molecule type" value="Genomic_DNA"/>
</dbReference>
<accession>A0ABU9DU85</accession>
<dbReference type="PROSITE" id="PS51186">
    <property type="entry name" value="GNAT"/>
    <property type="match status" value="2"/>
</dbReference>
<comment type="caution">
    <text evidence="4">The sequence shown here is derived from an EMBL/GenBank/DDBJ whole genome shotgun (WGS) entry which is preliminary data.</text>
</comment>
<dbReference type="PANTHER" id="PTHR43877">
    <property type="entry name" value="AMINOALKYLPHOSPHONATE N-ACETYLTRANSFERASE-RELATED-RELATED"/>
    <property type="match status" value="1"/>
</dbReference>
<reference evidence="4 5" key="1">
    <citation type="submission" date="2024-04" db="EMBL/GenBank/DDBJ databases">
        <title>draft genome sequnece of Paenibacillus filicis.</title>
        <authorList>
            <person name="Kim D.-U."/>
        </authorList>
    </citation>
    <scope>NUCLEOTIDE SEQUENCE [LARGE SCALE GENOMIC DNA]</scope>
    <source>
        <strain evidence="4 5">KACC14197</strain>
    </source>
</reference>
<dbReference type="GO" id="GO:0016746">
    <property type="term" value="F:acyltransferase activity"/>
    <property type="evidence" value="ECO:0007669"/>
    <property type="project" value="UniProtKB-KW"/>
</dbReference>
<evidence type="ECO:0000256" key="2">
    <source>
        <dbReference type="ARBA" id="ARBA00023315"/>
    </source>
</evidence>
<evidence type="ECO:0000256" key="1">
    <source>
        <dbReference type="ARBA" id="ARBA00022679"/>
    </source>
</evidence>
<protein>
    <submittedName>
        <fullName evidence="4">GNAT family N-acetyltransferase</fullName>
        <ecNumber evidence="4">2.3.1.-</ecNumber>
    </submittedName>
</protein>
<keyword evidence="2 4" id="KW-0012">Acyltransferase</keyword>
<keyword evidence="4" id="KW-0560">Oxidoreductase</keyword>
<keyword evidence="5" id="KW-1185">Reference proteome</keyword>
<dbReference type="Proteomes" id="UP001469365">
    <property type="component" value="Unassembled WGS sequence"/>
</dbReference>
<sequence>MIELRALLLPDDYEAIAALLNQVGAEPTSAEKLLEEDGKLYEKGHTWIDENGRLAGYDRERRVAVTEAGEIIGFAISWRAPWTEPGHLCNTLVVDSRYRGQGIGDLLLAHVAQWASKSGASRMLSEAWDDDPAAVAFAERKGFSIDRHTFQSLLQLEGADLPPAALQLPESLEGEGIRFLTLADESGEDSETKLYELYRETLVDIPGFLGDVPNQTEWRKWYLQVHGYAPEQVIIAAEGDRFAGVTNVLYHPVTNGMYHEYTGVSRDFRGRKVALGLKIQAIRMAIARGAAYLRTDNDSMNEPILSINRKLGYVPLRGHYRLHADLDQVLASVRGRVENTEAGPTTAGLG</sequence>
<keyword evidence="4" id="KW-0575">Peroxidase</keyword>
<dbReference type="GO" id="GO:0004601">
    <property type="term" value="F:peroxidase activity"/>
    <property type="evidence" value="ECO:0007669"/>
    <property type="project" value="UniProtKB-KW"/>
</dbReference>
<proteinExistence type="predicted"/>
<gene>
    <name evidence="4" type="ORF">WMW72_28255</name>
</gene>
<evidence type="ECO:0000313" key="5">
    <source>
        <dbReference type="Proteomes" id="UP001469365"/>
    </source>
</evidence>
<evidence type="ECO:0000259" key="3">
    <source>
        <dbReference type="PROSITE" id="PS51186"/>
    </source>
</evidence>
<dbReference type="RefSeq" id="WP_341418939.1">
    <property type="nucleotide sequence ID" value="NZ_JBBPCC010000024.1"/>
</dbReference>
<evidence type="ECO:0000313" key="4">
    <source>
        <dbReference type="EMBL" id="MEK8131806.1"/>
    </source>
</evidence>
<dbReference type="EC" id="2.3.1.-" evidence="4"/>
<dbReference type="PANTHER" id="PTHR43877:SF6">
    <property type="entry name" value="GCN5-RELATED N-ACETYLTRANSFERASE"/>
    <property type="match status" value="1"/>
</dbReference>